<proteinExistence type="predicted"/>
<name>A0A7K4HLY3_9EURY</name>
<dbReference type="RefSeq" id="WP_176787690.1">
    <property type="nucleotide sequence ID" value="NZ_JABXWR010000001.1"/>
</dbReference>
<dbReference type="EMBL" id="JABXWR010000001">
    <property type="protein sequence ID" value="NVO66067.1"/>
    <property type="molecule type" value="Genomic_DNA"/>
</dbReference>
<dbReference type="InterPro" id="IPR004675">
    <property type="entry name" value="AhpD_core"/>
</dbReference>
<feature type="domain" description="Carboxymuconolactone decarboxylase-like" evidence="1">
    <location>
        <begin position="57"/>
        <end position="127"/>
    </location>
</feature>
<dbReference type="AlphaFoldDB" id="A0A7K4HLY3"/>
<dbReference type="PANTHER" id="PTHR33930">
    <property type="entry name" value="ALKYL HYDROPEROXIDE REDUCTASE AHPD"/>
    <property type="match status" value="1"/>
</dbReference>
<reference evidence="2 3" key="1">
    <citation type="submission" date="2020-06" db="EMBL/GenBank/DDBJ databases">
        <title>Methanofollis fontis sp. nov., a methanogen isolated from marine sediments near a cold seep at Four-Way Closure Ridge offshore southwestern Taiwan.</title>
        <authorList>
            <person name="Chen S.-C."/>
            <person name="Teng N.-H."/>
            <person name="Lin Y.-S."/>
            <person name="Lai M.-C."/>
            <person name="Chen H.-H."/>
            <person name="Wang C.-C."/>
        </authorList>
    </citation>
    <scope>NUCLEOTIDE SEQUENCE [LARGE SCALE GENOMIC DNA]</scope>
    <source>
        <strain evidence="2 3">DSM 2702</strain>
    </source>
</reference>
<dbReference type="Proteomes" id="UP000570823">
    <property type="component" value="Unassembled WGS sequence"/>
</dbReference>
<dbReference type="GO" id="GO:0051920">
    <property type="term" value="F:peroxiredoxin activity"/>
    <property type="evidence" value="ECO:0007669"/>
    <property type="project" value="InterPro"/>
</dbReference>
<accession>A0A7K4HLY3</accession>
<keyword evidence="3" id="KW-1185">Reference proteome</keyword>
<dbReference type="Gene3D" id="1.20.1290.10">
    <property type="entry name" value="AhpD-like"/>
    <property type="match status" value="1"/>
</dbReference>
<organism evidence="2 3">
    <name type="scientific">Methanofollis tationis</name>
    <dbReference type="NCBI Taxonomy" id="81417"/>
    <lineage>
        <taxon>Archaea</taxon>
        <taxon>Methanobacteriati</taxon>
        <taxon>Methanobacteriota</taxon>
        <taxon>Stenosarchaea group</taxon>
        <taxon>Methanomicrobia</taxon>
        <taxon>Methanomicrobiales</taxon>
        <taxon>Methanomicrobiaceae</taxon>
        <taxon>Methanofollis</taxon>
    </lineage>
</organism>
<evidence type="ECO:0000313" key="3">
    <source>
        <dbReference type="Proteomes" id="UP000570823"/>
    </source>
</evidence>
<dbReference type="InterPro" id="IPR003779">
    <property type="entry name" value="CMD-like"/>
</dbReference>
<evidence type="ECO:0000313" key="2">
    <source>
        <dbReference type="EMBL" id="NVO66067.1"/>
    </source>
</evidence>
<comment type="caution">
    <text evidence="2">The sequence shown here is derived from an EMBL/GenBank/DDBJ whole genome shotgun (WGS) entry which is preliminary data.</text>
</comment>
<protein>
    <submittedName>
        <fullName evidence="2">Carboxymuconolactone decarboxylase family protein</fullName>
    </submittedName>
</protein>
<gene>
    <name evidence="2" type="ORF">HWN36_01765</name>
</gene>
<dbReference type="Pfam" id="PF02627">
    <property type="entry name" value="CMD"/>
    <property type="match status" value="1"/>
</dbReference>
<dbReference type="PANTHER" id="PTHR33930:SF2">
    <property type="entry name" value="BLR3452 PROTEIN"/>
    <property type="match status" value="1"/>
</dbReference>
<dbReference type="SUPFAM" id="SSF69118">
    <property type="entry name" value="AhpD-like"/>
    <property type="match status" value="1"/>
</dbReference>
<dbReference type="NCBIfam" id="TIGR00778">
    <property type="entry name" value="ahpD_dom"/>
    <property type="match status" value="1"/>
</dbReference>
<evidence type="ECO:0000259" key="1">
    <source>
        <dbReference type="Pfam" id="PF02627"/>
    </source>
</evidence>
<dbReference type="InterPro" id="IPR029032">
    <property type="entry name" value="AhpD-like"/>
</dbReference>
<sequence>MKPENQKTIDEFLSHADEMGDDIIAETEEWLGVVPFIFTLMRERPEAFALSVLGDYHTARPASLDPKTAELVAIAAAAGAGADSCVWVHIGTALKEGATRDEILDAILIAGIIGKTRVLAPALRAFRDRLPETDSLSTSPKNRS</sequence>